<sequence length="125" mass="12940">MWSIHHVEDYVGDGSKEGKDEENQNGPKATLTAKVVLGAVVVVAVVGRRAVGRPGGGITTIGLGGSTVGGCNRGSGTIHGGGGGSGDVGRFGGGENSVRHCNRKIKKKKKRKKGFRFAGQWLLEE</sequence>
<name>A0AAV5KWX6_9ROSI</name>
<protein>
    <recommendedName>
        <fullName evidence="4">Glycine-rich protein</fullName>
    </recommendedName>
</protein>
<feature type="compositionally biased region" description="Basic and acidic residues" evidence="1">
    <location>
        <begin position="1"/>
        <end position="22"/>
    </location>
</feature>
<gene>
    <name evidence="2" type="ORF">SLEP1_g38067</name>
</gene>
<dbReference type="EMBL" id="BPVZ01000082">
    <property type="protein sequence ID" value="GKV29100.1"/>
    <property type="molecule type" value="Genomic_DNA"/>
</dbReference>
<evidence type="ECO:0000313" key="3">
    <source>
        <dbReference type="Proteomes" id="UP001054252"/>
    </source>
</evidence>
<feature type="compositionally biased region" description="Gly residues" evidence="1">
    <location>
        <begin position="76"/>
        <end position="95"/>
    </location>
</feature>
<dbReference type="AlphaFoldDB" id="A0AAV5KWX6"/>
<feature type="region of interest" description="Disordered" evidence="1">
    <location>
        <begin position="1"/>
        <end position="29"/>
    </location>
</feature>
<proteinExistence type="predicted"/>
<evidence type="ECO:0000313" key="2">
    <source>
        <dbReference type="EMBL" id="GKV29100.1"/>
    </source>
</evidence>
<evidence type="ECO:0000256" key="1">
    <source>
        <dbReference type="SAM" id="MobiDB-lite"/>
    </source>
</evidence>
<feature type="region of interest" description="Disordered" evidence="1">
    <location>
        <begin position="76"/>
        <end position="105"/>
    </location>
</feature>
<dbReference type="Proteomes" id="UP001054252">
    <property type="component" value="Unassembled WGS sequence"/>
</dbReference>
<evidence type="ECO:0008006" key="4">
    <source>
        <dbReference type="Google" id="ProtNLM"/>
    </source>
</evidence>
<keyword evidence="3" id="KW-1185">Reference proteome</keyword>
<reference evidence="2 3" key="1">
    <citation type="journal article" date="2021" name="Commun. Biol.">
        <title>The genome of Shorea leprosula (Dipterocarpaceae) highlights the ecological relevance of drought in aseasonal tropical rainforests.</title>
        <authorList>
            <person name="Ng K.K.S."/>
            <person name="Kobayashi M.J."/>
            <person name="Fawcett J.A."/>
            <person name="Hatakeyama M."/>
            <person name="Paape T."/>
            <person name="Ng C.H."/>
            <person name="Ang C.C."/>
            <person name="Tnah L.H."/>
            <person name="Lee C.T."/>
            <person name="Nishiyama T."/>
            <person name="Sese J."/>
            <person name="O'Brien M.J."/>
            <person name="Copetti D."/>
            <person name="Mohd Noor M.I."/>
            <person name="Ong R.C."/>
            <person name="Putra M."/>
            <person name="Sireger I.Z."/>
            <person name="Indrioko S."/>
            <person name="Kosugi Y."/>
            <person name="Izuno A."/>
            <person name="Isagi Y."/>
            <person name="Lee S.L."/>
            <person name="Shimizu K.K."/>
        </authorList>
    </citation>
    <scope>NUCLEOTIDE SEQUENCE [LARGE SCALE GENOMIC DNA]</scope>
    <source>
        <strain evidence="2">214</strain>
    </source>
</reference>
<organism evidence="2 3">
    <name type="scientific">Rubroshorea leprosula</name>
    <dbReference type="NCBI Taxonomy" id="152421"/>
    <lineage>
        <taxon>Eukaryota</taxon>
        <taxon>Viridiplantae</taxon>
        <taxon>Streptophyta</taxon>
        <taxon>Embryophyta</taxon>
        <taxon>Tracheophyta</taxon>
        <taxon>Spermatophyta</taxon>
        <taxon>Magnoliopsida</taxon>
        <taxon>eudicotyledons</taxon>
        <taxon>Gunneridae</taxon>
        <taxon>Pentapetalae</taxon>
        <taxon>rosids</taxon>
        <taxon>malvids</taxon>
        <taxon>Malvales</taxon>
        <taxon>Dipterocarpaceae</taxon>
        <taxon>Rubroshorea</taxon>
    </lineage>
</organism>
<comment type="caution">
    <text evidence="2">The sequence shown here is derived from an EMBL/GenBank/DDBJ whole genome shotgun (WGS) entry which is preliminary data.</text>
</comment>
<accession>A0AAV5KWX6</accession>